<dbReference type="OrthoDB" id="9801785at2"/>
<dbReference type="Gene3D" id="3.90.25.10">
    <property type="entry name" value="UDP-galactose 4-epimerase, domain 1"/>
    <property type="match status" value="1"/>
</dbReference>
<feature type="domain" description="NAD(P)-binding" evidence="9">
    <location>
        <begin position="4"/>
        <end position="314"/>
    </location>
</feature>
<gene>
    <name evidence="10" type="ordered locus">Jden_1863</name>
</gene>
<dbReference type="InterPro" id="IPR005888">
    <property type="entry name" value="dTDP_Gluc_deHydtase"/>
</dbReference>
<evidence type="ECO:0000256" key="1">
    <source>
        <dbReference type="ARBA" id="ARBA00001539"/>
    </source>
</evidence>
<evidence type="ECO:0000256" key="6">
    <source>
        <dbReference type="ARBA" id="ARBA00023027"/>
    </source>
</evidence>
<evidence type="ECO:0000313" key="11">
    <source>
        <dbReference type="Proteomes" id="UP000000628"/>
    </source>
</evidence>
<dbReference type="InterPro" id="IPR036291">
    <property type="entry name" value="NAD(P)-bd_dom_sf"/>
</dbReference>
<name>C7QZU8_JONDD</name>
<keyword evidence="11" id="KW-1185">Reference proteome</keyword>
<evidence type="ECO:0000256" key="3">
    <source>
        <dbReference type="ARBA" id="ARBA00008178"/>
    </source>
</evidence>
<dbReference type="NCBIfam" id="TIGR01181">
    <property type="entry name" value="dTDP_gluc_dehyt"/>
    <property type="match status" value="1"/>
</dbReference>
<dbReference type="Pfam" id="PF16363">
    <property type="entry name" value="GDP_Man_Dehyd"/>
    <property type="match status" value="1"/>
</dbReference>
<dbReference type="Gene3D" id="3.40.50.720">
    <property type="entry name" value="NAD(P)-binding Rossmann-like Domain"/>
    <property type="match status" value="1"/>
</dbReference>
<dbReference type="Proteomes" id="UP000000628">
    <property type="component" value="Chromosome"/>
</dbReference>
<dbReference type="CDD" id="cd05246">
    <property type="entry name" value="dTDP_GD_SDR_e"/>
    <property type="match status" value="1"/>
</dbReference>
<dbReference type="RefSeq" id="WP_015772134.1">
    <property type="nucleotide sequence ID" value="NC_013174.1"/>
</dbReference>
<dbReference type="GO" id="GO:0008460">
    <property type="term" value="F:dTDP-glucose 4,6-dehydratase activity"/>
    <property type="evidence" value="ECO:0007669"/>
    <property type="project" value="UniProtKB-EC"/>
</dbReference>
<keyword evidence="7 8" id="KW-0456">Lyase</keyword>
<evidence type="ECO:0000256" key="5">
    <source>
        <dbReference type="ARBA" id="ARBA00016977"/>
    </source>
</evidence>
<comment type="catalytic activity">
    <reaction evidence="1 8">
        <text>dTDP-alpha-D-glucose = dTDP-4-dehydro-6-deoxy-alpha-D-glucose + H2O</text>
        <dbReference type="Rhea" id="RHEA:17221"/>
        <dbReference type="ChEBI" id="CHEBI:15377"/>
        <dbReference type="ChEBI" id="CHEBI:57477"/>
        <dbReference type="ChEBI" id="CHEBI:57649"/>
        <dbReference type="EC" id="4.2.1.46"/>
    </reaction>
</comment>
<evidence type="ECO:0000256" key="7">
    <source>
        <dbReference type="ARBA" id="ARBA00023239"/>
    </source>
</evidence>
<keyword evidence="6" id="KW-0520">NAD</keyword>
<sequence length="341" mass="38009">MRVLVTGGAGFIGTNFVLWLLHTVPDVRVTVLDAMTSAVMTNNFIYARRGSREDSVWDHFEFVRGDVRDRDVLFPLVKDSDVVVHLAAESHNDWSLENPDLFVDTNVMGTLAVLEAVRHYGVRLHHVSTDEVFGDLPLDSGVFTATSPYRPSSPYSASKAGADHLVRAWTRSFDLPVTLSIASNNYGPYQHIEKFIPRQVTELLEGRPMRLYGSGVHVRDWIHVSDHCRALWAIVTGGELGKTYLIGGACEVSNSDIAALVLDQGTWSLPASEAVVHVADRPGHDVRYALDSRETTAELGWAPNIPLAQGIRDTITWYTNNRAWWQEAKAATEQRYRARGQ</sequence>
<dbReference type="STRING" id="471856.Jden_1863"/>
<evidence type="ECO:0000256" key="2">
    <source>
        <dbReference type="ARBA" id="ARBA00001911"/>
    </source>
</evidence>
<evidence type="ECO:0000256" key="4">
    <source>
        <dbReference type="ARBA" id="ARBA00011990"/>
    </source>
</evidence>
<proteinExistence type="inferred from homology"/>
<dbReference type="GO" id="GO:0009225">
    <property type="term" value="P:nucleotide-sugar metabolic process"/>
    <property type="evidence" value="ECO:0007669"/>
    <property type="project" value="InterPro"/>
</dbReference>
<comment type="similarity">
    <text evidence="3 8">Belongs to the NAD(P)-dependent epimerase/dehydratase family. dTDP-glucose dehydratase subfamily.</text>
</comment>
<dbReference type="SUPFAM" id="SSF51735">
    <property type="entry name" value="NAD(P)-binding Rossmann-fold domains"/>
    <property type="match status" value="1"/>
</dbReference>
<reference evidence="10 11" key="1">
    <citation type="journal article" date="2009" name="Stand. Genomic Sci.">
        <title>Complete genome sequence of Jonesia denitrificans type strain (Prevot 55134).</title>
        <authorList>
            <person name="Pukall R."/>
            <person name="Gehrich-Schroter G."/>
            <person name="Lapidus A."/>
            <person name="Nolan M."/>
            <person name="Glavina Del Rio T."/>
            <person name="Lucas S."/>
            <person name="Chen F."/>
            <person name="Tice H."/>
            <person name="Pitluck S."/>
            <person name="Cheng J.F."/>
            <person name="Copeland A."/>
            <person name="Saunders E."/>
            <person name="Brettin T."/>
            <person name="Detter J.C."/>
            <person name="Bruce D."/>
            <person name="Goodwin L."/>
            <person name="Pati A."/>
            <person name="Ivanova N."/>
            <person name="Mavromatis K."/>
            <person name="Ovchinnikova G."/>
            <person name="Chen A."/>
            <person name="Palaniappan K."/>
            <person name="Land M."/>
            <person name="Hauser L."/>
            <person name="Chang Y.J."/>
            <person name="Jeffries C.D."/>
            <person name="Chain P."/>
            <person name="Goker M."/>
            <person name="Bristow J."/>
            <person name="Eisen J.A."/>
            <person name="Markowitz V."/>
            <person name="Hugenholtz P."/>
            <person name="Kyrpides N.C."/>
            <person name="Klenk H.P."/>
            <person name="Han C."/>
        </authorList>
    </citation>
    <scope>NUCLEOTIDE SEQUENCE [LARGE SCALE GENOMIC DNA]</scope>
    <source>
        <strain evidence="11">ATCC 14870 / DSM 20603 / BCRC 15368 / CIP 55.134 / JCM 11481 / NBRC 15587 / NCTC 10816 / Prevot 55134</strain>
    </source>
</reference>
<evidence type="ECO:0000259" key="9">
    <source>
        <dbReference type="Pfam" id="PF16363"/>
    </source>
</evidence>
<dbReference type="EC" id="4.2.1.46" evidence="4 8"/>
<evidence type="ECO:0000256" key="8">
    <source>
        <dbReference type="RuleBase" id="RU004473"/>
    </source>
</evidence>
<accession>C7QZU8</accession>
<organism evidence="10 11">
    <name type="scientific">Jonesia denitrificans (strain ATCC 14870 / DSM 20603 / BCRC 15368 / CIP 55.134 / JCM 11481 / NBRC 15587 / NCTC 10816 / Prevot 55134)</name>
    <name type="common">Listeria denitrificans</name>
    <dbReference type="NCBI Taxonomy" id="471856"/>
    <lineage>
        <taxon>Bacteria</taxon>
        <taxon>Bacillati</taxon>
        <taxon>Actinomycetota</taxon>
        <taxon>Actinomycetes</taxon>
        <taxon>Micrococcales</taxon>
        <taxon>Jonesiaceae</taxon>
        <taxon>Jonesia</taxon>
    </lineage>
</organism>
<comment type="cofactor">
    <cofactor evidence="2 8">
        <name>NAD(+)</name>
        <dbReference type="ChEBI" id="CHEBI:57540"/>
    </cofactor>
</comment>
<dbReference type="eggNOG" id="COG1088">
    <property type="taxonomic scope" value="Bacteria"/>
</dbReference>
<protein>
    <recommendedName>
        <fullName evidence="5 8">dTDP-glucose 4,6-dehydratase</fullName>
        <ecNumber evidence="4 8">4.2.1.46</ecNumber>
    </recommendedName>
</protein>
<dbReference type="HOGENOM" id="CLU_007383_1_14_11"/>
<dbReference type="AlphaFoldDB" id="C7QZU8"/>
<dbReference type="PANTHER" id="PTHR43000">
    <property type="entry name" value="DTDP-D-GLUCOSE 4,6-DEHYDRATASE-RELATED"/>
    <property type="match status" value="1"/>
</dbReference>
<evidence type="ECO:0000313" key="10">
    <source>
        <dbReference type="EMBL" id="ACV09506.1"/>
    </source>
</evidence>
<dbReference type="InterPro" id="IPR016040">
    <property type="entry name" value="NAD(P)-bd_dom"/>
</dbReference>
<dbReference type="KEGG" id="jde:Jden_1863"/>
<dbReference type="EMBL" id="CP001706">
    <property type="protein sequence ID" value="ACV09506.1"/>
    <property type="molecule type" value="Genomic_DNA"/>
</dbReference>